<evidence type="ECO:0000313" key="1">
    <source>
        <dbReference type="EMBL" id="CAI5737659.1"/>
    </source>
</evidence>
<dbReference type="Proteomes" id="UP001159659">
    <property type="component" value="Unassembled WGS sequence"/>
</dbReference>
<sequence>MLSTKILLPNLQRLKKLETFAGPSDVGVPIHAVQFSLYKMDEAVLERCLYNIYPHGEVFLPTDDPHGIISSTIVRSTSKW</sequence>
<dbReference type="SUPFAM" id="SSF55620">
    <property type="entry name" value="Tetrahydrobiopterin biosynthesis enzymes-like"/>
    <property type="match status" value="1"/>
</dbReference>
<comment type="caution">
    <text evidence="1">The sequence shown here is derived from an EMBL/GenBank/DDBJ whole genome shotgun (WGS) entry which is preliminary data.</text>
</comment>
<dbReference type="AlphaFoldDB" id="A0AAV0UQA5"/>
<dbReference type="Gene3D" id="3.10.270.10">
    <property type="entry name" value="Urate Oxidase"/>
    <property type="match status" value="1"/>
</dbReference>
<name>A0AAV0UQA5_9STRA</name>
<reference evidence="1" key="1">
    <citation type="submission" date="2022-12" db="EMBL/GenBank/DDBJ databases">
        <authorList>
            <person name="Webb A."/>
        </authorList>
    </citation>
    <scope>NUCLEOTIDE SEQUENCE</scope>
    <source>
        <strain evidence="1">Pf2</strain>
    </source>
</reference>
<proteinExistence type="predicted"/>
<organism evidence="1 2">
    <name type="scientific">Peronospora farinosa</name>
    <dbReference type="NCBI Taxonomy" id="134698"/>
    <lineage>
        <taxon>Eukaryota</taxon>
        <taxon>Sar</taxon>
        <taxon>Stramenopiles</taxon>
        <taxon>Oomycota</taxon>
        <taxon>Peronosporomycetes</taxon>
        <taxon>Peronosporales</taxon>
        <taxon>Peronosporaceae</taxon>
        <taxon>Peronospora</taxon>
    </lineage>
</organism>
<gene>
    <name evidence="1" type="ORF">PFR002_LOCUS8434</name>
</gene>
<protein>
    <submittedName>
        <fullName evidence="1">Uncharacterized protein</fullName>
    </submittedName>
</protein>
<dbReference type="EMBL" id="CANTFK010000984">
    <property type="protein sequence ID" value="CAI5737659.1"/>
    <property type="molecule type" value="Genomic_DNA"/>
</dbReference>
<evidence type="ECO:0000313" key="2">
    <source>
        <dbReference type="Proteomes" id="UP001159659"/>
    </source>
</evidence>
<accession>A0AAV0UQA5</accession>